<comment type="catalytic activity">
    <reaction evidence="1">
        <text>Release of a C-terminal amino acid with broad specificity, except for -Pro.</text>
        <dbReference type="EC" id="3.4.17.19"/>
    </reaction>
</comment>
<keyword evidence="1 4" id="KW-0121">Carboxypeptidase</keyword>
<dbReference type="Pfam" id="PF02074">
    <property type="entry name" value="Peptidase_M32"/>
    <property type="match status" value="1"/>
</dbReference>
<accession>A0A7X2TR75</accession>
<evidence type="ECO:0000256" key="2">
    <source>
        <dbReference type="PIRSR" id="PIRSR006615-1"/>
    </source>
</evidence>
<dbReference type="GO" id="GO:0046872">
    <property type="term" value="F:metal ion binding"/>
    <property type="evidence" value="ECO:0007669"/>
    <property type="project" value="UniProtKB-KW"/>
</dbReference>
<dbReference type="GO" id="GO:0006508">
    <property type="term" value="P:proteolysis"/>
    <property type="evidence" value="ECO:0007669"/>
    <property type="project" value="UniProtKB-UniRule"/>
</dbReference>
<evidence type="ECO:0000313" key="4">
    <source>
        <dbReference type="EMBL" id="MSU07249.1"/>
    </source>
</evidence>
<name>A0A7X2TR75_9SPIO</name>
<dbReference type="EC" id="3.4.17.19" evidence="1"/>
<comment type="function">
    <text evidence="1">Broad specificity carboxypetidase that releases amino acids sequentially from the C-terminus, including neutral, aromatic, polar and basic residues.</text>
</comment>
<keyword evidence="2" id="KW-0862">Zinc</keyword>
<evidence type="ECO:0000256" key="1">
    <source>
        <dbReference type="PIRNR" id="PIRNR006615"/>
    </source>
</evidence>
<dbReference type="SUPFAM" id="SSF55486">
    <property type="entry name" value="Metalloproteases ('zincins'), catalytic domain"/>
    <property type="match status" value="1"/>
</dbReference>
<feature type="binding site" evidence="2">
    <location>
        <position position="264"/>
    </location>
    <ligand>
        <name>Zn(2+)</name>
        <dbReference type="ChEBI" id="CHEBI:29105"/>
        <note>catalytic</note>
    </ligand>
</feature>
<comment type="cofactor">
    <cofactor evidence="2">
        <name>Zn(2+)</name>
        <dbReference type="ChEBI" id="CHEBI:29105"/>
    </cofactor>
    <text evidence="2">Binds 1 zinc ion per subunit.</text>
</comment>
<dbReference type="InterPro" id="IPR001333">
    <property type="entry name" value="Peptidase_M32_Taq"/>
</dbReference>
<dbReference type="Proteomes" id="UP000460549">
    <property type="component" value="Unassembled WGS sequence"/>
</dbReference>
<feature type="binding site" evidence="2">
    <location>
        <position position="260"/>
    </location>
    <ligand>
        <name>Zn(2+)</name>
        <dbReference type="ChEBI" id="CHEBI:29105"/>
        <note>catalytic</note>
    </ligand>
</feature>
<feature type="active site" description="Proton donor/acceptor" evidence="3">
    <location>
        <position position="261"/>
    </location>
</feature>
<dbReference type="AlphaFoldDB" id="A0A7X2TR75"/>
<comment type="caution">
    <text evidence="4">The sequence shown here is derived from an EMBL/GenBank/DDBJ whole genome shotgun (WGS) entry which is preliminary data.</text>
</comment>
<evidence type="ECO:0000313" key="5">
    <source>
        <dbReference type="Proteomes" id="UP000460549"/>
    </source>
</evidence>
<dbReference type="RefSeq" id="WP_154426843.1">
    <property type="nucleotide sequence ID" value="NZ_VUNN01000032.1"/>
</dbReference>
<dbReference type="PROSITE" id="PS52034">
    <property type="entry name" value="PEPTIDASE_M32"/>
    <property type="match status" value="1"/>
</dbReference>
<keyword evidence="1" id="KW-0378">Hydrolase</keyword>
<reference evidence="4 5" key="1">
    <citation type="submission" date="2019-08" db="EMBL/GenBank/DDBJ databases">
        <title>In-depth cultivation of the pig gut microbiome towards novel bacterial diversity and tailored functional studies.</title>
        <authorList>
            <person name="Wylensek D."/>
            <person name="Hitch T.C.A."/>
            <person name="Clavel T."/>
        </authorList>
    </citation>
    <scope>NUCLEOTIDE SEQUENCE [LARGE SCALE GENOMIC DNA]</scope>
    <source>
        <strain evidence="4 5">NM-380-WT-3C1</strain>
    </source>
</reference>
<keyword evidence="1" id="KW-0645">Protease</keyword>
<dbReference type="CDD" id="cd06460">
    <property type="entry name" value="M32_Taq"/>
    <property type="match status" value="1"/>
</dbReference>
<proteinExistence type="inferred from homology"/>
<dbReference type="EMBL" id="VUNN01000032">
    <property type="protein sequence ID" value="MSU07249.1"/>
    <property type="molecule type" value="Genomic_DNA"/>
</dbReference>
<dbReference type="PIRSF" id="PIRSF006615">
    <property type="entry name" value="Zn_crbxpep_Taq"/>
    <property type="match status" value="1"/>
</dbReference>
<keyword evidence="1" id="KW-0482">Metalloprotease</keyword>
<organism evidence="4 5">
    <name type="scientific">Bullifex porci</name>
    <dbReference type="NCBI Taxonomy" id="2606638"/>
    <lineage>
        <taxon>Bacteria</taxon>
        <taxon>Pseudomonadati</taxon>
        <taxon>Spirochaetota</taxon>
        <taxon>Spirochaetia</taxon>
        <taxon>Spirochaetales</taxon>
        <taxon>Spirochaetaceae</taxon>
        <taxon>Bullifex</taxon>
    </lineage>
</organism>
<evidence type="ECO:0000256" key="3">
    <source>
        <dbReference type="PIRSR" id="PIRSR006615-2"/>
    </source>
</evidence>
<dbReference type="PANTHER" id="PTHR34217">
    <property type="entry name" value="METAL-DEPENDENT CARBOXYPEPTIDASE"/>
    <property type="match status" value="1"/>
</dbReference>
<gene>
    <name evidence="4" type="ORF">FYJ80_10815</name>
</gene>
<dbReference type="Gene3D" id="1.10.1370.30">
    <property type="match status" value="1"/>
</dbReference>
<sequence>MRPELLLVKERDKKIMSLKGIEALLSWDQETILPEKANDYRSQQMGLMSSIIQEEATKDDFRRAVESLDGDESLALEDRALVHYWKRFFQSNANLPISFVKKEGEALGRSHQAWLKARSDNDFSYFAPYLENLVALSKEKAKIIAPDKSCYDALLDLYEEDLDKKLLDPLFDDLIKSTHSLMDKIEDKEIDDSMLYQSYDERALHSFSLELNKRMGFDNSRGYVALSAHPFTTMIGPDDIRVTTRYTDPSIFDPISSIVHETGHALYDLNANLNEKIAHSSIGQGVSMGIHESQSRFWENMMGRSLAYWTYMYPILQDYIPSLKSVKLDDFYKAINKVKPSAIRVNADEVTYNLHIILRYKMEKLLFEGNVEIRELPELWNKLSKELIRYDVKDDREGILQDVHWAGGLFGYFPTYSLGNLYGAAFRSKLISDLGGPDNLDRILESGNWSEITCWQNENIWKHGGIYSPSKLIERVTGKSLDANAFKVYLIEKYSRIYDL</sequence>
<dbReference type="PANTHER" id="PTHR34217:SF1">
    <property type="entry name" value="CARBOXYPEPTIDASE 1"/>
    <property type="match status" value="1"/>
</dbReference>
<protein>
    <recommendedName>
        <fullName evidence="1">Metal-dependent carboxypeptidase</fullName>
        <ecNumber evidence="1">3.4.17.19</ecNumber>
    </recommendedName>
</protein>
<feature type="binding site" evidence="2">
    <location>
        <position position="292"/>
    </location>
    <ligand>
        <name>Zn(2+)</name>
        <dbReference type="ChEBI" id="CHEBI:29105"/>
        <note>catalytic</note>
    </ligand>
</feature>
<dbReference type="PRINTS" id="PR00998">
    <property type="entry name" value="CRBOXYPTASET"/>
</dbReference>
<comment type="similarity">
    <text evidence="1">Belongs to the peptidase M32 family.</text>
</comment>
<keyword evidence="1 2" id="KW-0479">Metal-binding</keyword>
<keyword evidence="5" id="KW-1185">Reference proteome</keyword>
<dbReference type="GO" id="GO:0004181">
    <property type="term" value="F:metallocarboxypeptidase activity"/>
    <property type="evidence" value="ECO:0007669"/>
    <property type="project" value="UniProtKB-UniRule"/>
</dbReference>